<proteinExistence type="predicted"/>
<evidence type="ECO:0000313" key="1">
    <source>
        <dbReference type="EMBL" id="MFB6397282.1"/>
    </source>
</evidence>
<dbReference type="EMBL" id="JBCGDC010000133">
    <property type="protein sequence ID" value="MFB6397282.1"/>
    <property type="molecule type" value="Genomic_DNA"/>
</dbReference>
<gene>
    <name evidence="1" type="ORF">AAFH96_29920</name>
</gene>
<keyword evidence="2" id="KW-1185">Reference proteome</keyword>
<comment type="caution">
    <text evidence="1">The sequence shown here is derived from an EMBL/GenBank/DDBJ whole genome shotgun (WGS) entry which is preliminary data.</text>
</comment>
<accession>A0ABV5CZ42</accession>
<sequence>MSSTYKSLKVDYARPVVSRWGAVALVVQIAKYYAWLRGEECSWTQCKLMAAVVGLPEQEVCSAPERANRGLPVEWALRKVGHGDRHYGIDAVVWPPMPDPHAIKAQLDQGRPIVLEYAHKVGAEGTVFDGVPVMEYDPNLVGQPYPTAIVGAVYNVQNQLERIALMDPYQGTTFVTYEQLKTYHEGKNKAYLTY</sequence>
<evidence type="ECO:0000313" key="2">
    <source>
        <dbReference type="Proteomes" id="UP001582793"/>
    </source>
</evidence>
<reference evidence="1 2" key="1">
    <citation type="submission" date="2024-04" db="EMBL/GenBank/DDBJ databases">
        <title>Polymorphospora sp. isolated from Baiyangdian Lake in Xiong'an New Area.</title>
        <authorList>
            <person name="Zhang X."/>
            <person name="Liu J."/>
        </authorList>
    </citation>
    <scope>NUCLEOTIDE SEQUENCE [LARGE SCALE GENOMIC DNA]</scope>
    <source>
        <strain evidence="1 2">2-325</strain>
    </source>
</reference>
<protein>
    <submittedName>
        <fullName evidence="1">Uncharacterized protein</fullName>
    </submittedName>
</protein>
<dbReference type="Proteomes" id="UP001582793">
    <property type="component" value="Unassembled WGS sequence"/>
</dbReference>
<dbReference type="RefSeq" id="WP_375736421.1">
    <property type="nucleotide sequence ID" value="NZ_JBCGDC010000133.1"/>
</dbReference>
<name>A0ABV5CZ42_9ACTN</name>
<organism evidence="1 2">
    <name type="scientific">Polymorphospora lycopeni</name>
    <dbReference type="NCBI Taxonomy" id="3140240"/>
    <lineage>
        <taxon>Bacteria</taxon>
        <taxon>Bacillati</taxon>
        <taxon>Actinomycetota</taxon>
        <taxon>Actinomycetes</taxon>
        <taxon>Micromonosporales</taxon>
        <taxon>Micromonosporaceae</taxon>
        <taxon>Polymorphospora</taxon>
    </lineage>
</organism>